<dbReference type="SUPFAM" id="SSF82171">
    <property type="entry name" value="DPP6 N-terminal domain-like"/>
    <property type="match status" value="1"/>
</dbReference>
<sequence>MRQPDSGGPGPATLGAALLRISDVHGGPRGVGFLVTDDLAFTCAHVVSAALGLPDRVQPSAAAEVAVDLPLAHAPAAPGPSAPGTPADPGPVSVHRARARIAHWVPAQDSGAGDIAVLQLVSPLPGARPVRLVEADDTWGHPARAFGFPAGRPGGAWHSGVLRDRQAGGWVQADLGASGGYRVTGGFSGSPVWDDELGGVVGMITVAEAGEPPASYLIPAGTLLAAQPGLRALALPPSPFRGLAAFREADADLFHGRAAESTELADQVTGQRRTCLVGPSGCGKSSLALAGVVPRLRAGGFAVAVLRPASGSGPAAALAAALLPLLEPDFSETARLAVLPKVTALLTNGSLPDVVAGVLRRQGRDRLLIVVDQLEEAFGAGPELAGEVATLLFGDRLPEPVHVLATLRADFLEAVLAHPTTGPAVRRGLYALGPLEPGQLREIVTAPVEAVPGVGYESGLVARILTDTGDAPGALPLLGFTLDQLWLRQTGGLLTHRAYEELGGVTGALGRHADKEWGRQVPAADEPAARRLLTALVRVPLGSTAATRRTARRTELDDTRWEIAQRLAKSRLLVTGLSPEGAETVELAHEALIGGWPTLATQVAEDRAFLVWRETLRHDLDRWERGGRAADLLPGPAALATADPWLRERPADLSTAERAYLEQGRADQRARARRRRTFRSGLALVAVLVLVLGTLFGYYRHVSDERAADSASRALAQDSADQADGDPVLSAQLALAAYRTSHTREARDALLRAYLADNFADRVLTGPQDAPIGSPAFVHIVNGDADAVQTSLDGDVVVANSPGGRGTVFVHATSGRVRSMRIDEGVQIAAPLVSGDGRRAGFLALNGELIWYDVHRDGTDEHLLGPAHRLSAVTGAGTGPYDGYKAVLSADGRIAAALSNKYLLWWDLDAPAGAGHSGRVPAPSDVTHGLRLSPDGRTLLVEVTQLTKDGFSDGVLAVDRITGTSRTVVQGKDIKGVKISGDGTAVAVCAQHGDGESVTLWRQPVAGAPPKSRPPGYKEKDLWCDALDSVDTTGRRVSVKENGWNNLVDLEHRTLAASVGRTADAGGLTAYPVLGTVGGQPALIGVGTNRVVYTRLSEPNRIVPVGALALTDDGRKVVAILKDGSRIGILPLGASKPAVRVYRPKPYWQPKKGDLIQFDHGGKHLVDRVGSNRLMIRTAADLRPVHEITTAPLPGTSENSFSYFFDRSGSLITVSGTVIQRWDTTSGRQLARYDAKVLHPSSENGSFDMMVASYPEPGRVAITVWGRREVRIVDLADGRTESTLATGTDTNTVGFAKDGRYFALLRRGGAVELWRHAPVRRVMAPVGLGDDSTQYAVGFPDTKTFLLASHGLIHFYRLGDPAREGNVYNLGPAVPQGSPYTFQDVSGDGRTVLYTDGSGHSAPLRLDPDVWRHALCAVIGYREPTPEERSGLPVEASAGPLCPEPGPHAGEPNPGRPELM</sequence>
<accession>A0A101NL31</accession>
<dbReference type="Pfam" id="PF13365">
    <property type="entry name" value="Trypsin_2"/>
    <property type="match status" value="1"/>
</dbReference>
<dbReference type="SUPFAM" id="SSF69322">
    <property type="entry name" value="Tricorn protease domain 2"/>
    <property type="match status" value="1"/>
</dbReference>
<dbReference type="EMBL" id="LMWL01000033">
    <property type="protein sequence ID" value="KUM95145.1"/>
    <property type="molecule type" value="Genomic_DNA"/>
</dbReference>
<feature type="region of interest" description="Disordered" evidence="1">
    <location>
        <begin position="1425"/>
        <end position="1460"/>
    </location>
</feature>
<dbReference type="InterPro" id="IPR009003">
    <property type="entry name" value="Peptidase_S1_PA"/>
</dbReference>
<name>A0A101NL31_9ACTN</name>
<dbReference type="SUPFAM" id="SSF50494">
    <property type="entry name" value="Trypsin-like serine proteases"/>
    <property type="match status" value="1"/>
</dbReference>
<gene>
    <name evidence="3" type="ORF">AQI88_18210</name>
</gene>
<comment type="caution">
    <text evidence="3">The sequence shown here is derived from an EMBL/GenBank/DDBJ whole genome shotgun (WGS) entry which is preliminary data.</text>
</comment>
<reference evidence="3 4" key="1">
    <citation type="submission" date="2015-10" db="EMBL/GenBank/DDBJ databases">
        <title>Draft genome sequence of Streptomyces cellostaticus DSM 40189, type strain for the species Streptomyces cellostaticus.</title>
        <authorList>
            <person name="Ruckert C."/>
            <person name="Winkler A."/>
            <person name="Kalinowski J."/>
            <person name="Kampfer P."/>
            <person name="Glaeser S."/>
        </authorList>
    </citation>
    <scope>NUCLEOTIDE SEQUENCE [LARGE SCALE GENOMIC DNA]</scope>
    <source>
        <strain evidence="3 4">DSM 40189</strain>
    </source>
</reference>
<dbReference type="STRING" id="67285.AQI88_18210"/>
<organism evidence="3 4">
    <name type="scientific">Streptomyces cellostaticus</name>
    <dbReference type="NCBI Taxonomy" id="67285"/>
    <lineage>
        <taxon>Bacteria</taxon>
        <taxon>Bacillati</taxon>
        <taxon>Actinomycetota</taxon>
        <taxon>Actinomycetes</taxon>
        <taxon>Kitasatosporales</taxon>
        <taxon>Streptomycetaceae</taxon>
        <taxon>Streptomyces</taxon>
    </lineage>
</organism>
<evidence type="ECO:0000313" key="3">
    <source>
        <dbReference type="EMBL" id="KUM95145.1"/>
    </source>
</evidence>
<dbReference type="InterPro" id="IPR027417">
    <property type="entry name" value="P-loop_NTPase"/>
</dbReference>
<dbReference type="Gene3D" id="2.130.10.10">
    <property type="entry name" value="YVTN repeat-like/Quinoprotein amine dehydrogenase"/>
    <property type="match status" value="2"/>
</dbReference>
<feature type="domain" description="Novel STAND NTPase 1" evidence="2">
    <location>
        <begin position="239"/>
        <end position="630"/>
    </location>
</feature>
<dbReference type="Pfam" id="PF20703">
    <property type="entry name" value="nSTAND1"/>
    <property type="match status" value="1"/>
</dbReference>
<protein>
    <recommendedName>
        <fullName evidence="2">Novel STAND NTPase 1 domain-containing protein</fullName>
    </recommendedName>
</protein>
<dbReference type="InterPro" id="IPR049052">
    <property type="entry name" value="nSTAND1"/>
</dbReference>
<dbReference type="InterPro" id="IPR015943">
    <property type="entry name" value="WD40/YVTN_repeat-like_dom_sf"/>
</dbReference>
<dbReference type="SUPFAM" id="SSF52540">
    <property type="entry name" value="P-loop containing nucleoside triphosphate hydrolases"/>
    <property type="match status" value="1"/>
</dbReference>
<evidence type="ECO:0000256" key="1">
    <source>
        <dbReference type="SAM" id="MobiDB-lite"/>
    </source>
</evidence>
<dbReference type="Proteomes" id="UP000054241">
    <property type="component" value="Unassembled WGS sequence"/>
</dbReference>
<evidence type="ECO:0000313" key="4">
    <source>
        <dbReference type="Proteomes" id="UP000054241"/>
    </source>
</evidence>
<evidence type="ECO:0000259" key="2">
    <source>
        <dbReference type="Pfam" id="PF20703"/>
    </source>
</evidence>
<proteinExistence type="predicted"/>
<keyword evidence="4" id="KW-1185">Reference proteome</keyword>